<feature type="domain" description="Secretion system C-terminal sorting" evidence="3">
    <location>
        <begin position="645"/>
        <end position="719"/>
    </location>
</feature>
<keyword evidence="5" id="KW-1185">Reference proteome</keyword>
<name>A0A0N8H9B2_9BACT</name>
<sequence length="720" mass="80494">MVIQRDLSNQGVIQIAGSLTHKTDSLQVKFDPVLPGQGTKKDWETIVKHPEKAQFVEKVALSGGWYKLSIRSFKNGQITKTSTVEHVGVGEVFVIAGQSNAEGNSDFEGSEIGTTEDRVSVVDYKDIYMDEDLLPFQFSPLRNNTKIGPYNPVPWFWARMAENLVKKYNVPVLLYGAAVGGTGSDLWFGSMKGTDYSKVLGRQIKFVGSPYDVLRRTLQNYVSRTGIRALLWQQGESDAFTPAYTYYTRLKDIVAQTSLDIEGDLSWIVAIGSRTPNPTQVAYAQQLLIDNVDKVYQGPNTDILWGGENRADGIHFHKEGLKRAADLWSDAIIDNNYLGKIRPVAAKGLIEFSVSCPQNLEERVSLTAPENYESYQWSDGTSDLTAGLNSESISLKAKKNGIVYFSPEITFQQNAFNKEQITLVGDSEFCEGSPEHYLTASTSFAKWNTGEEGQKINPTLSGTYSYFWKNLYGCTYKSDEIAVKVNPKPEPKIEYSTGQNRFCENESVTLQTTQNFNNYVWSNGETSELSAYQSEGSHYLRVTDHLGCSSDTLHFELEALKAPQKPIIEQTSPFSLNSQETLQWFKDDNNLDYSSTQFKPAEPGAYYAKAKIAYTMEGSPELVCYSEKSDILEFSQADFNPPIQIWPNPSSDQIFIEMLNEPQDLNITIADKSGKNVLTSVIKYSEGKFASQSISHLPPGLYTVKLGSRSNYVSHKLIVH</sequence>
<dbReference type="GO" id="GO:0016788">
    <property type="term" value="F:hydrolase activity, acting on ester bonds"/>
    <property type="evidence" value="ECO:0007669"/>
    <property type="project" value="UniProtKB-ARBA"/>
</dbReference>
<dbReference type="SUPFAM" id="SSF52266">
    <property type="entry name" value="SGNH hydrolase"/>
    <property type="match status" value="1"/>
</dbReference>
<keyword evidence="1" id="KW-0378">Hydrolase</keyword>
<feature type="domain" description="Sialate O-acetylesterase" evidence="2">
    <location>
        <begin position="91"/>
        <end position="323"/>
    </location>
</feature>
<organism evidence="4 5">
    <name type="scientific">Jiulongibacter sediminis</name>
    <dbReference type="NCBI Taxonomy" id="1605367"/>
    <lineage>
        <taxon>Bacteria</taxon>
        <taxon>Pseudomonadati</taxon>
        <taxon>Bacteroidota</taxon>
        <taxon>Cytophagia</taxon>
        <taxon>Cytophagales</taxon>
        <taxon>Leadbetterellaceae</taxon>
        <taxon>Jiulongibacter</taxon>
    </lineage>
</organism>
<gene>
    <name evidence="4" type="ORF">AFM12_16730</name>
</gene>
<dbReference type="InterPro" id="IPR036514">
    <property type="entry name" value="SGNH_hydro_sf"/>
</dbReference>
<accession>A0A0N8H9B2</accession>
<dbReference type="Pfam" id="PF03629">
    <property type="entry name" value="SASA"/>
    <property type="match status" value="1"/>
</dbReference>
<dbReference type="NCBIfam" id="TIGR04183">
    <property type="entry name" value="Por_Secre_tail"/>
    <property type="match status" value="1"/>
</dbReference>
<dbReference type="Gene3D" id="3.40.50.1110">
    <property type="entry name" value="SGNH hydrolase"/>
    <property type="match status" value="1"/>
</dbReference>
<evidence type="ECO:0000259" key="2">
    <source>
        <dbReference type="Pfam" id="PF03629"/>
    </source>
</evidence>
<evidence type="ECO:0000256" key="1">
    <source>
        <dbReference type="ARBA" id="ARBA00022801"/>
    </source>
</evidence>
<dbReference type="PATRIC" id="fig|1605367.3.peg.780"/>
<proteinExistence type="predicted"/>
<dbReference type="InterPro" id="IPR005181">
    <property type="entry name" value="SASA"/>
</dbReference>
<dbReference type="EMBL" id="LGTQ01000013">
    <property type="protein sequence ID" value="KPM46884.1"/>
    <property type="molecule type" value="Genomic_DNA"/>
</dbReference>
<evidence type="ECO:0000313" key="4">
    <source>
        <dbReference type="EMBL" id="KPM46884.1"/>
    </source>
</evidence>
<reference evidence="4 5" key="1">
    <citation type="submission" date="2015-07" db="EMBL/GenBank/DDBJ databases">
        <title>The draft genome sequence of Leadbetterella sp. JN14-9.</title>
        <authorList>
            <person name="Liu Y."/>
            <person name="Du J."/>
            <person name="Shao Z."/>
        </authorList>
    </citation>
    <scope>NUCLEOTIDE SEQUENCE [LARGE SCALE GENOMIC DNA]</scope>
    <source>
        <strain evidence="4 5">JN14-9</strain>
    </source>
</reference>
<dbReference type="Proteomes" id="UP000050454">
    <property type="component" value="Unassembled WGS sequence"/>
</dbReference>
<dbReference type="AlphaFoldDB" id="A0A0N8H9B2"/>
<protein>
    <recommendedName>
        <fullName evidence="6">Sialate O-acetylesterase domain-containing protein</fullName>
    </recommendedName>
</protein>
<dbReference type="Pfam" id="PF18962">
    <property type="entry name" value="Por_Secre_tail"/>
    <property type="match status" value="1"/>
</dbReference>
<evidence type="ECO:0000259" key="3">
    <source>
        <dbReference type="Pfam" id="PF18962"/>
    </source>
</evidence>
<dbReference type="STRING" id="1605367.AFM12_16730"/>
<evidence type="ECO:0000313" key="5">
    <source>
        <dbReference type="Proteomes" id="UP000050454"/>
    </source>
</evidence>
<dbReference type="InterPro" id="IPR026444">
    <property type="entry name" value="Secre_tail"/>
</dbReference>
<comment type="caution">
    <text evidence="4">The sequence shown here is derived from an EMBL/GenBank/DDBJ whole genome shotgun (WGS) entry which is preliminary data.</text>
</comment>
<evidence type="ECO:0008006" key="6">
    <source>
        <dbReference type="Google" id="ProtNLM"/>
    </source>
</evidence>